<sequence>MTNPSALADRSGWYTAADVPERAFHGTVRGLGVSGQGEPGGARYAERVQALYAVAGTLAGMAGGFPLPPLEGRWWVQDTRPPLTVPREEWYWHLFLKLPAEVDDALADRAREAERGAAMGVEHVQVVSFTEGDCVQMTHHGPYADEARSLALMESFMAEHALVPFGLHHEIYISDVRETDPAAMHTILRQPVRPAS</sequence>
<organism evidence="2 3">
    <name type="scientific">Sphaerisporangium krabiense</name>
    <dbReference type="NCBI Taxonomy" id="763782"/>
    <lineage>
        <taxon>Bacteria</taxon>
        <taxon>Bacillati</taxon>
        <taxon>Actinomycetota</taxon>
        <taxon>Actinomycetes</taxon>
        <taxon>Streptosporangiales</taxon>
        <taxon>Streptosporangiaceae</taxon>
        <taxon>Sphaerisporangium</taxon>
    </lineage>
</organism>
<name>A0A7W9DU23_9ACTN</name>
<dbReference type="Proteomes" id="UP000588112">
    <property type="component" value="Unassembled WGS sequence"/>
</dbReference>
<dbReference type="EMBL" id="JACHBR010000002">
    <property type="protein sequence ID" value="MBB5631223.1"/>
    <property type="molecule type" value="Genomic_DNA"/>
</dbReference>
<evidence type="ECO:0000313" key="2">
    <source>
        <dbReference type="EMBL" id="MBB5631223.1"/>
    </source>
</evidence>
<keyword evidence="3" id="KW-1185">Reference proteome</keyword>
<evidence type="ECO:0000259" key="1">
    <source>
        <dbReference type="Pfam" id="PF06445"/>
    </source>
</evidence>
<dbReference type="InterPro" id="IPR029442">
    <property type="entry name" value="GyrI-like"/>
</dbReference>
<gene>
    <name evidence="2" type="ORF">BJ981_006987</name>
</gene>
<dbReference type="AlphaFoldDB" id="A0A7W9DU23"/>
<evidence type="ECO:0000313" key="3">
    <source>
        <dbReference type="Proteomes" id="UP000588112"/>
    </source>
</evidence>
<proteinExistence type="predicted"/>
<feature type="domain" description="GyrI-like small molecule binding" evidence="1">
    <location>
        <begin position="119"/>
        <end position="182"/>
    </location>
</feature>
<reference evidence="2 3" key="1">
    <citation type="submission" date="2020-08" db="EMBL/GenBank/DDBJ databases">
        <title>Sequencing the genomes of 1000 actinobacteria strains.</title>
        <authorList>
            <person name="Klenk H.-P."/>
        </authorList>
    </citation>
    <scope>NUCLEOTIDE SEQUENCE [LARGE SCALE GENOMIC DNA]</scope>
    <source>
        <strain evidence="2 3">DSM 45790</strain>
    </source>
</reference>
<dbReference type="InterPro" id="IPR011256">
    <property type="entry name" value="Reg_factor_effector_dom_sf"/>
</dbReference>
<dbReference type="Pfam" id="PF06445">
    <property type="entry name" value="GyrI-like"/>
    <property type="match status" value="1"/>
</dbReference>
<accession>A0A7W9DU23</accession>
<protein>
    <recommendedName>
        <fullName evidence="1">GyrI-like small molecule binding domain-containing protein</fullName>
    </recommendedName>
</protein>
<comment type="caution">
    <text evidence="2">The sequence shown here is derived from an EMBL/GenBank/DDBJ whole genome shotgun (WGS) entry which is preliminary data.</text>
</comment>
<dbReference type="Gene3D" id="3.20.80.10">
    <property type="entry name" value="Regulatory factor, effector binding domain"/>
    <property type="match status" value="1"/>
</dbReference>
<dbReference type="SUPFAM" id="SSF55136">
    <property type="entry name" value="Probable bacterial effector-binding domain"/>
    <property type="match status" value="1"/>
</dbReference>
<dbReference type="RefSeq" id="WP_184617549.1">
    <property type="nucleotide sequence ID" value="NZ_BOOS01000009.1"/>
</dbReference>